<evidence type="ECO:0000256" key="2">
    <source>
        <dbReference type="SAM" id="SignalP"/>
    </source>
</evidence>
<reference evidence="3 4" key="1">
    <citation type="submission" date="2020-05" db="EMBL/GenBank/DDBJ databases">
        <title>MicrobeNet Type strains.</title>
        <authorList>
            <person name="Nicholson A.C."/>
        </authorList>
    </citation>
    <scope>NUCLEOTIDE SEQUENCE [LARGE SCALE GENOMIC DNA]</scope>
    <source>
        <strain evidence="3 4">ATCC 700815</strain>
    </source>
</reference>
<name>A0A849BSF8_9BURK</name>
<dbReference type="InterPro" id="IPR042100">
    <property type="entry name" value="Bug_dom1"/>
</dbReference>
<dbReference type="PANTHER" id="PTHR42928:SF5">
    <property type="entry name" value="BLR1237 PROTEIN"/>
    <property type="match status" value="1"/>
</dbReference>
<organism evidence="3 4">
    <name type="scientific">Cupriavidus gilardii</name>
    <dbReference type="NCBI Taxonomy" id="82541"/>
    <lineage>
        <taxon>Bacteria</taxon>
        <taxon>Pseudomonadati</taxon>
        <taxon>Pseudomonadota</taxon>
        <taxon>Betaproteobacteria</taxon>
        <taxon>Burkholderiales</taxon>
        <taxon>Burkholderiaceae</taxon>
        <taxon>Cupriavidus</taxon>
    </lineage>
</organism>
<dbReference type="CDD" id="cd13578">
    <property type="entry name" value="PBP2_Bug27"/>
    <property type="match status" value="1"/>
</dbReference>
<dbReference type="Pfam" id="PF03401">
    <property type="entry name" value="TctC"/>
    <property type="match status" value="1"/>
</dbReference>
<dbReference type="SUPFAM" id="SSF53850">
    <property type="entry name" value="Periplasmic binding protein-like II"/>
    <property type="match status" value="1"/>
</dbReference>
<dbReference type="Proteomes" id="UP000542973">
    <property type="component" value="Unassembled WGS sequence"/>
</dbReference>
<comment type="similarity">
    <text evidence="1">Belongs to the UPF0065 (bug) family.</text>
</comment>
<dbReference type="AlphaFoldDB" id="A0A849BSF8"/>
<evidence type="ECO:0000256" key="1">
    <source>
        <dbReference type="ARBA" id="ARBA00006987"/>
    </source>
</evidence>
<gene>
    <name evidence="3" type="ORF">HLB16_21590</name>
</gene>
<evidence type="ECO:0000313" key="3">
    <source>
        <dbReference type="EMBL" id="NNH13449.1"/>
    </source>
</evidence>
<sequence length="326" mass="33933">MRKISSMLALAGTMLTALALAPHAAAQSFPSKPIRWIVPYAAGGGSDFLARTIGQQLSANIGQPIVVENKPGANTAIAAAETARSPHDGYTVMSADNGTLVFNPALYKTLSYNPTRDLAPVSLLGKFPMILVVGANAEFKDARDFLAKVKAAPGKVSYASAGAGSPHHLAMELLKERAGLRMVHIGYRGAAPALLDVVGGQVPAMMTDLAAGAAFLKAGKLRPLAVANATRLPQLPNVPTFAEVGLQGVEAAALVGMVAPAGTPPDVIAKLQTSVAAAIKQPEVNRKLVDFGVEPVGSTPEQFAALLRSETALWHKLIRDLNITLE</sequence>
<feature type="signal peptide" evidence="2">
    <location>
        <begin position="1"/>
        <end position="19"/>
    </location>
</feature>
<dbReference type="EMBL" id="JABEMD010000049">
    <property type="protein sequence ID" value="NNH13449.1"/>
    <property type="molecule type" value="Genomic_DNA"/>
</dbReference>
<keyword evidence="2" id="KW-0732">Signal</keyword>
<feature type="chain" id="PRO_5032296626" evidence="2">
    <location>
        <begin position="20"/>
        <end position="326"/>
    </location>
</feature>
<proteinExistence type="inferred from homology"/>
<dbReference type="PANTHER" id="PTHR42928">
    <property type="entry name" value="TRICARBOXYLATE-BINDING PROTEIN"/>
    <property type="match status" value="1"/>
</dbReference>
<dbReference type="Gene3D" id="3.40.190.150">
    <property type="entry name" value="Bordetella uptake gene, domain 1"/>
    <property type="match status" value="1"/>
</dbReference>
<dbReference type="PIRSF" id="PIRSF017082">
    <property type="entry name" value="YflP"/>
    <property type="match status" value="1"/>
</dbReference>
<evidence type="ECO:0000313" key="4">
    <source>
        <dbReference type="Proteomes" id="UP000542973"/>
    </source>
</evidence>
<comment type="caution">
    <text evidence="3">The sequence shown here is derived from an EMBL/GenBank/DDBJ whole genome shotgun (WGS) entry which is preliminary data.</text>
</comment>
<dbReference type="RefSeq" id="WP_053824108.1">
    <property type="nucleotide sequence ID" value="NZ_BAAAEB010000025.1"/>
</dbReference>
<accession>A0A849BSF8</accession>
<dbReference type="InterPro" id="IPR005064">
    <property type="entry name" value="BUG"/>
</dbReference>
<protein>
    <submittedName>
        <fullName evidence="3">Tripartite tricarboxylate transporter substrate binding protein</fullName>
    </submittedName>
</protein>
<dbReference type="Gene3D" id="3.40.190.10">
    <property type="entry name" value="Periplasmic binding protein-like II"/>
    <property type="match status" value="1"/>
</dbReference>